<organism evidence="4 5">
    <name type="scientific">Romanomermis culicivorax</name>
    <name type="common">Nematode worm</name>
    <dbReference type="NCBI Taxonomy" id="13658"/>
    <lineage>
        <taxon>Eukaryota</taxon>
        <taxon>Metazoa</taxon>
        <taxon>Ecdysozoa</taxon>
        <taxon>Nematoda</taxon>
        <taxon>Enoplea</taxon>
        <taxon>Dorylaimia</taxon>
        <taxon>Mermithida</taxon>
        <taxon>Mermithoidea</taxon>
        <taxon>Mermithidae</taxon>
        <taxon>Romanomermis</taxon>
    </lineage>
</organism>
<dbReference type="PANTHER" id="PTHR12455">
    <property type="entry name" value="NUCLEOLAR COMPLEX PROTEIN 4"/>
    <property type="match status" value="1"/>
</dbReference>
<evidence type="ECO:0000259" key="3">
    <source>
        <dbReference type="Pfam" id="PF03914"/>
    </source>
</evidence>
<dbReference type="InterPro" id="IPR005612">
    <property type="entry name" value="CCAAT-binding_factor"/>
</dbReference>
<keyword evidence="2" id="KW-0175">Coiled coil</keyword>
<dbReference type="GO" id="GO:0042254">
    <property type="term" value="P:ribosome biogenesis"/>
    <property type="evidence" value="ECO:0007669"/>
    <property type="project" value="InterPro"/>
</dbReference>
<dbReference type="AlphaFoldDB" id="A0A915JAN3"/>
<dbReference type="OMA" id="KNSITEC"/>
<dbReference type="PANTHER" id="PTHR12455:SF0">
    <property type="entry name" value="NUCLEOLAR COMPLEX PROTEIN 4 HOMOLOG"/>
    <property type="match status" value="1"/>
</dbReference>
<dbReference type="Proteomes" id="UP000887565">
    <property type="component" value="Unplaced"/>
</dbReference>
<feature type="coiled-coil region" evidence="2">
    <location>
        <begin position="98"/>
        <end position="125"/>
    </location>
</feature>
<evidence type="ECO:0000256" key="2">
    <source>
        <dbReference type="SAM" id="Coils"/>
    </source>
</evidence>
<evidence type="ECO:0000256" key="1">
    <source>
        <dbReference type="ARBA" id="ARBA00007797"/>
    </source>
</evidence>
<dbReference type="InterPro" id="IPR027193">
    <property type="entry name" value="Noc4"/>
</dbReference>
<dbReference type="GO" id="GO:0032040">
    <property type="term" value="C:small-subunit processome"/>
    <property type="evidence" value="ECO:0007669"/>
    <property type="project" value="TreeGrafter"/>
</dbReference>
<feature type="domain" description="CCAAT-binding factor" evidence="3">
    <location>
        <begin position="215"/>
        <end position="349"/>
    </location>
</feature>
<dbReference type="Pfam" id="PF03914">
    <property type="entry name" value="CBF"/>
    <property type="match status" value="1"/>
</dbReference>
<protein>
    <submittedName>
        <fullName evidence="5">CCAAT-binding factor domain-containing protein</fullName>
    </submittedName>
</protein>
<evidence type="ECO:0000313" key="5">
    <source>
        <dbReference type="WBParaSite" id="nRc.2.0.1.t22835-RA"/>
    </source>
</evidence>
<comment type="similarity">
    <text evidence="1">Belongs to the CBF/MAK21 family.</text>
</comment>
<name>A0A915JAN3_ROMCU</name>
<dbReference type="WBParaSite" id="nRc.2.0.1.t22835-RA">
    <property type="protein sequence ID" value="nRc.2.0.1.t22835-RA"/>
    <property type="gene ID" value="nRc.2.0.1.g22835"/>
</dbReference>
<evidence type="ECO:0000313" key="4">
    <source>
        <dbReference type="Proteomes" id="UP000887565"/>
    </source>
</evidence>
<proteinExistence type="inferred from homology"/>
<dbReference type="GO" id="GO:0030692">
    <property type="term" value="C:Noc4p-Nop14p complex"/>
    <property type="evidence" value="ECO:0007669"/>
    <property type="project" value="TreeGrafter"/>
</dbReference>
<keyword evidence="4" id="KW-1185">Reference proteome</keyword>
<sequence length="360" mass="41891">MTIQEEVMDDVCIEEGNVEEAAVLEDDSESLKYFRARVGYCHTCDNERSFKENQKAFLIVVDRWKNSITECVLGACDKGFGSHLYQMLAYEDIKLFVLESLVDLLEKEEERYETFQRNIFDLLSRVPPVKTKISDVRTFFALDQENGLKHILKLKKLKKIYSKVWLTFIKTQLSREVHMNCIKHIPVEVMPNVCEPILFTDFFFKSYDLGAPFNMLALNGLFILIVKHNLDYPEFFKQVYNLLTPDIYDLNNREQFLTLLDTFLSSLHVPSYMVAAFVKRLARLALTAPPDVCLTMVTLIKNWMIRHGNLNFLINNESTDSMANDPFDMVEKDPMMSKAAESSLWELKVIILRNNFKNLV</sequence>
<reference evidence="5" key="1">
    <citation type="submission" date="2022-11" db="UniProtKB">
        <authorList>
            <consortium name="WormBaseParasite"/>
        </authorList>
    </citation>
    <scope>IDENTIFICATION</scope>
</reference>
<accession>A0A915JAN3</accession>